<dbReference type="InterPro" id="IPR009029">
    <property type="entry name" value="HMG_CoA_Rdtase_sub-bd_dom_sf"/>
</dbReference>
<comment type="caution">
    <text evidence="4">The sequence shown here is derived from an EMBL/GenBank/DDBJ whole genome shotgun (WGS) entry which is preliminary data.</text>
</comment>
<dbReference type="AlphaFoldDB" id="A0A087RN51"/>
<dbReference type="InterPro" id="IPR002202">
    <property type="entry name" value="HMG_CoA_Rdtase"/>
</dbReference>
<dbReference type="Proteomes" id="UP000029386">
    <property type="component" value="Unassembled WGS sequence"/>
</dbReference>
<dbReference type="STRING" id="1502291.AAA799D11_01480"/>
<dbReference type="NCBIfam" id="TIGR00532">
    <property type="entry name" value="HMG_CoA_R_NAD"/>
    <property type="match status" value="1"/>
</dbReference>
<dbReference type="PROSITE" id="PS01192">
    <property type="entry name" value="HMG_COA_REDUCTASE_3"/>
    <property type="match status" value="1"/>
</dbReference>
<dbReference type="Gene3D" id="3.90.770.10">
    <property type="entry name" value="3-hydroxy-3-methylglutaryl-coenzyme A Reductase, Chain A, domain 2"/>
    <property type="match status" value="2"/>
</dbReference>
<sequence length="422" mass="45256">MPDSSISKFFEKSRTERLDVIKNFANLSEDDIKSLELPDGGITFDKADKMVENAFGTFSLPLGVATNFKINNKDYLVPMVIEEPSVIAAASKAAKLARPKGGFTVTADESYSIGQIQVLDTDIDSAISKITENTQEILDLANSKSNTLSKMGKGAKEITCKKLDTDFESMLIVELLIDVGDAMGANVTNTMCEGIAPLIEKLTGGKTLLRILSNYSTRRMVKATAIFDKESVGGEEVVDNMIHAYQFAKHDVYRAVTHNKGIMNGIIAVANATGQDSRAIEAAANAYASRSGQYRSLSEWTKDLDGNLVGTLEIPLSVGIVGGIINVHPVAKICTKILDAESAKEMACIITATGLAQNFSAMRALATDGIQKGHMRLHARNLASAAGASTEEKIRKLVQGNTVFVIGSGPSLSYAIPKLKNL</sequence>
<dbReference type="GO" id="GO:0015936">
    <property type="term" value="P:coenzyme A metabolic process"/>
    <property type="evidence" value="ECO:0007669"/>
    <property type="project" value="InterPro"/>
</dbReference>
<evidence type="ECO:0000313" key="4">
    <source>
        <dbReference type="EMBL" id="KFM14905.1"/>
    </source>
</evidence>
<dbReference type="InterPro" id="IPR023074">
    <property type="entry name" value="HMG_CoA_Rdtase_cat_sf"/>
</dbReference>
<keyword evidence="2 3" id="KW-0560">Oxidoreductase</keyword>
<gene>
    <name evidence="4" type="primary">hmgA</name>
    <name evidence="4" type="ORF">AAA799D11_01480</name>
</gene>
<dbReference type="PROSITE" id="PS50065">
    <property type="entry name" value="HMG_COA_REDUCTASE_4"/>
    <property type="match status" value="1"/>
</dbReference>
<reference evidence="4 5" key="1">
    <citation type="submission" date="2014-06" db="EMBL/GenBank/DDBJ databases">
        <authorList>
            <person name="Ngugi D.K."/>
            <person name="Blom J."/>
            <person name="Alam I."/>
            <person name="Rashid M."/>
            <person name="Baalawi W."/>
            <person name="Zhang G."/>
            <person name="Hikmawan T."/>
            <person name="Guan Y."/>
            <person name="Antunes A."/>
            <person name="Siam R."/>
            <person name="El-Dorry H."/>
            <person name="Bajic V."/>
            <person name="Stingl U."/>
        </authorList>
    </citation>
    <scope>NUCLEOTIDE SEQUENCE [LARGE SCALE GENOMIC DNA]</scope>
    <source>
        <strain evidence="4">SCGC AAA799-D11</strain>
    </source>
</reference>
<name>A0A087RN51_9ARCH</name>
<comment type="similarity">
    <text evidence="1 3">Belongs to the HMG-CoA reductase family.</text>
</comment>
<keyword evidence="5" id="KW-1185">Reference proteome</keyword>
<dbReference type="InterPro" id="IPR009023">
    <property type="entry name" value="HMG_CoA_Rdtase_NAD(P)-bd_sf"/>
</dbReference>
<dbReference type="InterPro" id="IPR023076">
    <property type="entry name" value="HMG_CoA_Rdtase_CS"/>
</dbReference>
<evidence type="ECO:0000313" key="5">
    <source>
        <dbReference type="Proteomes" id="UP000029386"/>
    </source>
</evidence>
<organism evidence="4 5">
    <name type="scientific">Marine Group I thaumarchaeote SCGC AAA799-D11</name>
    <dbReference type="NCBI Taxonomy" id="1502291"/>
    <lineage>
        <taxon>Archaea</taxon>
        <taxon>Nitrososphaerota</taxon>
        <taxon>Marine Group I</taxon>
    </lineage>
</organism>
<dbReference type="InterPro" id="IPR004553">
    <property type="entry name" value="HMG_CoA_Rdtase_bac-typ"/>
</dbReference>
<dbReference type="PRINTS" id="PR00071">
    <property type="entry name" value="HMGCOARDTASE"/>
</dbReference>
<dbReference type="PANTHER" id="PTHR10572">
    <property type="entry name" value="3-HYDROXY-3-METHYLGLUTARYL-COENZYME A REDUCTASE"/>
    <property type="match status" value="1"/>
</dbReference>
<dbReference type="CDD" id="cd00644">
    <property type="entry name" value="HMG-CoA_reductase_classII"/>
    <property type="match status" value="1"/>
</dbReference>
<dbReference type="Gene3D" id="1.10.8.660">
    <property type="match status" value="1"/>
</dbReference>
<dbReference type="SUPFAM" id="SSF55035">
    <property type="entry name" value="NAD-binding domain of HMG-CoA reductase"/>
    <property type="match status" value="1"/>
</dbReference>
<evidence type="ECO:0000256" key="2">
    <source>
        <dbReference type="ARBA" id="ARBA00023002"/>
    </source>
</evidence>
<evidence type="ECO:0000256" key="1">
    <source>
        <dbReference type="ARBA" id="ARBA00007661"/>
    </source>
</evidence>
<dbReference type="Pfam" id="PF00368">
    <property type="entry name" value="HMG-CoA_red"/>
    <property type="match status" value="1"/>
</dbReference>
<dbReference type="PANTHER" id="PTHR10572:SF24">
    <property type="entry name" value="3-HYDROXY-3-METHYLGLUTARYL-COENZYME A REDUCTASE"/>
    <property type="match status" value="1"/>
</dbReference>
<protein>
    <recommendedName>
        <fullName evidence="3">3-hydroxy-3-methylglutaryl coenzyme A reductase</fullName>
        <shortName evidence="3">HMG-CoA reductase</shortName>
    </recommendedName>
</protein>
<dbReference type="GO" id="GO:0004420">
    <property type="term" value="F:hydroxymethylglutaryl-CoA reductase (NADPH) activity"/>
    <property type="evidence" value="ECO:0007669"/>
    <property type="project" value="InterPro"/>
</dbReference>
<accession>A0A087RN51</accession>
<dbReference type="SUPFAM" id="SSF56542">
    <property type="entry name" value="Substrate-binding domain of HMG-CoA reductase"/>
    <property type="match status" value="1"/>
</dbReference>
<feature type="non-terminal residue" evidence="4">
    <location>
        <position position="422"/>
    </location>
</feature>
<dbReference type="EMBL" id="JOSY01000068">
    <property type="protein sequence ID" value="KFM14905.1"/>
    <property type="molecule type" value="Genomic_DNA"/>
</dbReference>
<evidence type="ECO:0000256" key="3">
    <source>
        <dbReference type="RuleBase" id="RU361219"/>
    </source>
</evidence>
<proteinExistence type="inferred from homology"/>